<protein>
    <recommendedName>
        <fullName evidence="3">SRR1-like domain-containing protein</fullName>
    </recommendedName>
</protein>
<feature type="domain" description="SRR1-like" evidence="3">
    <location>
        <begin position="79"/>
        <end position="242"/>
    </location>
</feature>
<evidence type="ECO:0000313" key="4">
    <source>
        <dbReference type="EMBL" id="PIA19295.1"/>
    </source>
</evidence>
<dbReference type="EMBL" id="KZ303487">
    <property type="protein sequence ID" value="PIA19295.1"/>
    <property type="molecule type" value="Genomic_DNA"/>
</dbReference>
<feature type="region of interest" description="Disordered" evidence="2">
    <location>
        <begin position="1"/>
        <end position="44"/>
    </location>
</feature>
<dbReference type="InterPro" id="IPR040044">
    <property type="entry name" value="SRR1L"/>
</dbReference>
<sequence>MDQPDSDGFIVIRAKGRRQRKPKTKAQHHGKAQNSLFSTSAEHHDPRQVTRHIEAVSDKKSTLCQGAFHEKLAAILQALHDFGPEETVVYGIGTFSSEQSQWQLALVLLLNQTLNTRILAYDPVLSSNDLAVLAHFDIETISENEQARRTAQRRTLFYMPHCERELYENVVDANNNSAAQLEMIAILGNRLSRYIDVDNGQLARVSPSLCRVLPKLTTMELPDEKLLCLRHRPFAFSDTCFQRILAPTSSAVA</sequence>
<evidence type="ECO:0000256" key="2">
    <source>
        <dbReference type="SAM" id="MobiDB-lite"/>
    </source>
</evidence>
<feature type="compositionally biased region" description="Basic residues" evidence="2">
    <location>
        <begin position="14"/>
        <end position="31"/>
    </location>
</feature>
<gene>
    <name evidence="4" type="ORF">COEREDRAFT_5809</name>
</gene>
<keyword evidence="5" id="KW-1185">Reference proteome</keyword>
<dbReference type="OrthoDB" id="551431at2759"/>
<name>A0A2G5BJV7_COERN</name>
<accession>A0A2G5BJV7</accession>
<dbReference type="PANTHER" id="PTHR28626">
    <property type="entry name" value="SRR1-LIKE PROTEIN"/>
    <property type="match status" value="1"/>
</dbReference>
<organism evidence="4 5">
    <name type="scientific">Coemansia reversa (strain ATCC 12441 / NRRL 1564)</name>
    <dbReference type="NCBI Taxonomy" id="763665"/>
    <lineage>
        <taxon>Eukaryota</taxon>
        <taxon>Fungi</taxon>
        <taxon>Fungi incertae sedis</taxon>
        <taxon>Zoopagomycota</taxon>
        <taxon>Kickxellomycotina</taxon>
        <taxon>Kickxellomycetes</taxon>
        <taxon>Kickxellales</taxon>
        <taxon>Kickxellaceae</taxon>
        <taxon>Coemansia</taxon>
    </lineage>
</organism>
<dbReference type="GO" id="GO:0005634">
    <property type="term" value="C:nucleus"/>
    <property type="evidence" value="ECO:0007669"/>
    <property type="project" value="TreeGrafter"/>
</dbReference>
<dbReference type="PANTHER" id="PTHR28626:SF3">
    <property type="entry name" value="SRR1-LIKE PROTEIN"/>
    <property type="match status" value="1"/>
</dbReference>
<proteinExistence type="inferred from homology"/>
<dbReference type="GO" id="GO:0005737">
    <property type="term" value="C:cytoplasm"/>
    <property type="evidence" value="ECO:0007669"/>
    <property type="project" value="TreeGrafter"/>
</dbReference>
<dbReference type="Pfam" id="PF07985">
    <property type="entry name" value="SRR1"/>
    <property type="match status" value="1"/>
</dbReference>
<evidence type="ECO:0000259" key="3">
    <source>
        <dbReference type="Pfam" id="PF07985"/>
    </source>
</evidence>
<comment type="similarity">
    <text evidence="1">Belongs to the SRR1 family.</text>
</comment>
<evidence type="ECO:0000256" key="1">
    <source>
        <dbReference type="ARBA" id="ARBA00009856"/>
    </source>
</evidence>
<dbReference type="AlphaFoldDB" id="A0A2G5BJV7"/>
<dbReference type="InterPro" id="IPR012942">
    <property type="entry name" value="SRR1-like"/>
</dbReference>
<dbReference type="Proteomes" id="UP000242474">
    <property type="component" value="Unassembled WGS sequence"/>
</dbReference>
<reference evidence="4 5" key="1">
    <citation type="journal article" date="2015" name="Genome Biol. Evol.">
        <title>Phylogenomic analyses indicate that early fungi evolved digesting cell walls of algal ancestors of land plants.</title>
        <authorList>
            <person name="Chang Y."/>
            <person name="Wang S."/>
            <person name="Sekimoto S."/>
            <person name="Aerts A.L."/>
            <person name="Choi C."/>
            <person name="Clum A."/>
            <person name="LaButti K.M."/>
            <person name="Lindquist E.A."/>
            <person name="Yee Ngan C."/>
            <person name="Ohm R.A."/>
            <person name="Salamov A.A."/>
            <person name="Grigoriev I.V."/>
            <person name="Spatafora J.W."/>
            <person name="Berbee M.L."/>
        </authorList>
    </citation>
    <scope>NUCLEOTIDE SEQUENCE [LARGE SCALE GENOMIC DNA]</scope>
    <source>
        <strain evidence="4 5">NRRL 1564</strain>
    </source>
</reference>
<evidence type="ECO:0000313" key="5">
    <source>
        <dbReference type="Proteomes" id="UP000242474"/>
    </source>
</evidence>